<dbReference type="AlphaFoldDB" id="A0AAN9TPT8"/>
<dbReference type="FunFam" id="3.30.230.10:FF:000002">
    <property type="entry name" value="30S ribosomal protein S5"/>
    <property type="match status" value="1"/>
</dbReference>
<proteinExistence type="inferred from homology"/>
<keyword evidence="14" id="KW-1185">Reference proteome</keyword>
<keyword evidence="3 9" id="KW-0689">Ribosomal protein</keyword>
<dbReference type="InterPro" id="IPR048584">
    <property type="entry name" value="Ribosomal_uS5m_N"/>
</dbReference>
<organism evidence="13 14">
    <name type="scientific">Parthenolecanium corni</name>
    <dbReference type="NCBI Taxonomy" id="536013"/>
    <lineage>
        <taxon>Eukaryota</taxon>
        <taxon>Metazoa</taxon>
        <taxon>Ecdysozoa</taxon>
        <taxon>Arthropoda</taxon>
        <taxon>Hexapoda</taxon>
        <taxon>Insecta</taxon>
        <taxon>Pterygota</taxon>
        <taxon>Neoptera</taxon>
        <taxon>Paraneoptera</taxon>
        <taxon>Hemiptera</taxon>
        <taxon>Sternorrhyncha</taxon>
        <taxon>Coccoidea</taxon>
        <taxon>Coccidae</taxon>
        <taxon>Parthenolecanium</taxon>
    </lineage>
</organism>
<dbReference type="GO" id="GO:0003723">
    <property type="term" value="F:RNA binding"/>
    <property type="evidence" value="ECO:0007669"/>
    <property type="project" value="InterPro"/>
</dbReference>
<dbReference type="Gene3D" id="3.30.230.10">
    <property type="match status" value="1"/>
</dbReference>
<evidence type="ECO:0000256" key="4">
    <source>
        <dbReference type="ARBA" id="ARBA00023128"/>
    </source>
</evidence>
<dbReference type="GO" id="GO:0003735">
    <property type="term" value="F:structural constituent of ribosome"/>
    <property type="evidence" value="ECO:0007669"/>
    <property type="project" value="UniProtKB-UniRule"/>
</dbReference>
<dbReference type="InterPro" id="IPR014721">
    <property type="entry name" value="Ribsml_uS5_D2-typ_fold_subgr"/>
</dbReference>
<dbReference type="Proteomes" id="UP001367676">
    <property type="component" value="Unassembled WGS sequence"/>
</dbReference>
<accession>A0AAN9TPT8</accession>
<dbReference type="EMBL" id="JBBCAQ010000014">
    <property type="protein sequence ID" value="KAK7598367.1"/>
    <property type="molecule type" value="Genomic_DNA"/>
</dbReference>
<evidence type="ECO:0000256" key="8">
    <source>
        <dbReference type="ARBA" id="ARBA00062683"/>
    </source>
</evidence>
<comment type="caution">
    <text evidence="13">The sequence shown here is derived from an EMBL/GenBank/DDBJ whole genome shotgun (WGS) entry which is preliminary data.</text>
</comment>
<dbReference type="FunFam" id="3.30.160.20:FF:000022">
    <property type="entry name" value="28S ribosomal protein S5, mitochondrial"/>
    <property type="match status" value="1"/>
</dbReference>
<comment type="subcellular location">
    <subcellularLocation>
        <location evidence="1">Mitochondrion</location>
    </subcellularLocation>
</comment>
<evidence type="ECO:0000256" key="3">
    <source>
        <dbReference type="ARBA" id="ARBA00022980"/>
    </source>
</evidence>
<evidence type="ECO:0000256" key="9">
    <source>
        <dbReference type="PROSITE-ProRule" id="PRU00268"/>
    </source>
</evidence>
<dbReference type="PANTHER" id="PTHR48277:SF1">
    <property type="entry name" value="MITOCHONDRIAL RIBOSOMAL PROTEIN S5"/>
    <property type="match status" value="1"/>
</dbReference>
<dbReference type="InterPro" id="IPR005324">
    <property type="entry name" value="Ribosomal_uS5_C"/>
</dbReference>
<evidence type="ECO:0000256" key="6">
    <source>
        <dbReference type="ARBA" id="ARBA00039335"/>
    </source>
</evidence>
<evidence type="ECO:0000256" key="2">
    <source>
        <dbReference type="ARBA" id="ARBA00008945"/>
    </source>
</evidence>
<dbReference type="InterPro" id="IPR020568">
    <property type="entry name" value="Ribosomal_Su5_D2-typ_SF"/>
</dbReference>
<dbReference type="Gene3D" id="3.30.160.20">
    <property type="match status" value="1"/>
</dbReference>
<comment type="similarity">
    <text evidence="2 10">Belongs to the universal ribosomal protein uS5 family.</text>
</comment>
<protein>
    <recommendedName>
        <fullName evidence="6">Small ribosomal subunit protein uS5m</fullName>
    </recommendedName>
    <alternativeName>
        <fullName evidence="7">28S ribosomal protein S5, mitochondrial</fullName>
    </alternativeName>
</protein>
<sequence length="510" mass="57470">MKHPQNDCENADKQNGTSHRTRVTSGHWSVVIGGPWKPRRKAGKADRTMAVSERVHYLVFTPFSPNWGRNARPQTHKFAPRSICNVAKTSILSKCENVSYQQTRNAVSGFFNKHTAAHIWKSVSSVSSAGRRRGRGKIRGKKVIKDLNKGQVIGIGKENIRFPGLSSPIIRGRELVQRQKLPPDEHYQESLIKLRQPLFKAKRAKVSPLDRGWSGGNAGGRKVGPPDPVGDATFDGFESIILHQKAVFHMTSHMGRLRKVHCLVATGNGNGLVGYGLACGVEARGAVRRAKTRGGQRLMYIQRHEERTILHNFCSRFVNTRVFAWKQAPGYGLVCHRVIKSLCQLIGIKDIYAKVEGGTSALCITNAFLLGLLRQKSYEELASETKMHVVEMNPQNDFFPKILASPELPLESTDEPLDFELHCFDNNVYAWPKRLPPLYTVKDPRYIITVRKRENRRGHDDLKAGLFNEYDGLRSFLADRFPECKAPLPPWSKAAKELKKVQEEQGKLEE</sequence>
<dbReference type="GO" id="GO:0006412">
    <property type="term" value="P:translation"/>
    <property type="evidence" value="ECO:0007669"/>
    <property type="project" value="InterPro"/>
</dbReference>
<feature type="compositionally biased region" description="Polar residues" evidence="11">
    <location>
        <begin position="13"/>
        <end position="27"/>
    </location>
</feature>
<evidence type="ECO:0000256" key="7">
    <source>
        <dbReference type="ARBA" id="ARBA00041606"/>
    </source>
</evidence>
<keyword evidence="4" id="KW-0496">Mitochondrion</keyword>
<feature type="region of interest" description="Disordered" evidence="11">
    <location>
        <begin position="1"/>
        <end position="45"/>
    </location>
</feature>
<dbReference type="SUPFAM" id="SSF54211">
    <property type="entry name" value="Ribosomal protein S5 domain 2-like"/>
    <property type="match status" value="1"/>
</dbReference>
<gene>
    <name evidence="13" type="ORF">V9T40_006602</name>
</gene>
<evidence type="ECO:0000256" key="5">
    <source>
        <dbReference type="ARBA" id="ARBA00023274"/>
    </source>
</evidence>
<evidence type="ECO:0000259" key="12">
    <source>
        <dbReference type="PROSITE" id="PS50881"/>
    </source>
</evidence>
<dbReference type="Pfam" id="PF00333">
    <property type="entry name" value="Ribosomal_S5"/>
    <property type="match status" value="1"/>
</dbReference>
<keyword evidence="5 9" id="KW-0687">Ribonucleoprotein</keyword>
<dbReference type="GO" id="GO:0005743">
    <property type="term" value="C:mitochondrial inner membrane"/>
    <property type="evidence" value="ECO:0007669"/>
    <property type="project" value="UniProtKB-ARBA"/>
</dbReference>
<dbReference type="Pfam" id="PF21251">
    <property type="entry name" value="Ribosomal_uS5m_N"/>
    <property type="match status" value="1"/>
</dbReference>
<feature type="domain" description="S5 DRBM" evidence="12">
    <location>
        <begin position="255"/>
        <end position="301"/>
    </location>
</feature>
<dbReference type="GO" id="GO:0005763">
    <property type="term" value="C:mitochondrial small ribosomal subunit"/>
    <property type="evidence" value="ECO:0007669"/>
    <property type="project" value="UniProtKB-ARBA"/>
</dbReference>
<evidence type="ECO:0000256" key="1">
    <source>
        <dbReference type="ARBA" id="ARBA00004173"/>
    </source>
</evidence>
<evidence type="ECO:0000313" key="13">
    <source>
        <dbReference type="EMBL" id="KAK7598367.1"/>
    </source>
</evidence>
<dbReference type="InterPro" id="IPR000851">
    <property type="entry name" value="Ribosomal_uS5"/>
</dbReference>
<dbReference type="SUPFAM" id="SSF54768">
    <property type="entry name" value="dsRNA-binding domain-like"/>
    <property type="match status" value="1"/>
</dbReference>
<name>A0AAN9TPT8_9HEMI</name>
<dbReference type="Pfam" id="PF03719">
    <property type="entry name" value="Ribosomal_S5_C"/>
    <property type="match status" value="1"/>
</dbReference>
<evidence type="ECO:0000256" key="10">
    <source>
        <dbReference type="RuleBase" id="RU003823"/>
    </source>
</evidence>
<comment type="subunit">
    <text evidence="8">Component of the mitochondrial ribosome small subunit (28S) which comprises a 12S rRNA and about 30 distinct proteins.</text>
</comment>
<dbReference type="PROSITE" id="PS50881">
    <property type="entry name" value="S5_DSRBD"/>
    <property type="match status" value="1"/>
</dbReference>
<dbReference type="PROSITE" id="PS00585">
    <property type="entry name" value="RIBOSOMAL_S5"/>
    <property type="match status" value="1"/>
</dbReference>
<dbReference type="InterPro" id="IPR013810">
    <property type="entry name" value="Ribosomal_uS5_N"/>
</dbReference>
<dbReference type="PANTHER" id="PTHR48277">
    <property type="entry name" value="MITOCHONDRIAL RIBOSOMAL PROTEIN S5"/>
    <property type="match status" value="1"/>
</dbReference>
<evidence type="ECO:0000256" key="11">
    <source>
        <dbReference type="SAM" id="MobiDB-lite"/>
    </source>
</evidence>
<dbReference type="InterPro" id="IPR018192">
    <property type="entry name" value="Ribosomal_uS5_N_CS"/>
</dbReference>
<feature type="compositionally biased region" description="Basic and acidic residues" evidence="11">
    <location>
        <begin position="1"/>
        <end position="12"/>
    </location>
</feature>
<reference evidence="13 14" key="1">
    <citation type="submission" date="2024-03" db="EMBL/GenBank/DDBJ databases">
        <title>Adaptation during the transition from Ophiocordyceps entomopathogen to insect associate is accompanied by gene loss and intensified selection.</title>
        <authorList>
            <person name="Ward C.M."/>
            <person name="Onetto C.A."/>
            <person name="Borneman A.R."/>
        </authorList>
    </citation>
    <scope>NUCLEOTIDE SEQUENCE [LARGE SCALE GENOMIC DNA]</scope>
    <source>
        <strain evidence="13">AWRI1</strain>
        <tissue evidence="13">Single Adult Female</tissue>
    </source>
</reference>
<evidence type="ECO:0000313" key="14">
    <source>
        <dbReference type="Proteomes" id="UP001367676"/>
    </source>
</evidence>